<reference evidence="1" key="1">
    <citation type="submission" date="2022-08" db="EMBL/GenBank/DDBJ databases">
        <title>Genome Sequence of Lecanicillium fungicola.</title>
        <authorList>
            <person name="Buettner E."/>
        </authorList>
    </citation>
    <scope>NUCLEOTIDE SEQUENCE</scope>
    <source>
        <strain evidence="1">Babe33</strain>
    </source>
</reference>
<protein>
    <submittedName>
        <fullName evidence="1">Uncharacterized protein</fullName>
    </submittedName>
</protein>
<gene>
    <name evidence="1" type="ORF">NQ176_g10298</name>
</gene>
<dbReference type="EMBL" id="JANJQO010002736">
    <property type="protein sequence ID" value="KAJ2966119.1"/>
    <property type="molecule type" value="Genomic_DNA"/>
</dbReference>
<proteinExistence type="predicted"/>
<dbReference type="Proteomes" id="UP001143910">
    <property type="component" value="Unassembled WGS sequence"/>
</dbReference>
<sequence length="447" mass="48966">MRKEVYLYGIAPCTGGLAFGYDTGSMSGILAMPQFLNFFNQPSNFLQGGITASILAGAFVGSLLTGAFLADRLGRRYTILLGSAIFTIGCAISAAANNVEALIAGRVINGLGNGCLTMMVTMYQSEVAPREQCVLAVTNGSTDAADGENSSQATVALHVTMWFMPESPRWLVQKDRQEEALQVLARIHGGGNVEDKYVRAEYEEIVAKLQFEKSHKAPSYYDLLLGSQKRRMWIGIGVQFWQSMTGINVIMYYAVFLFQQAGLGATSSSLLANGLQGVVLNLFTYPNMFYMDKWGRRWPMIIGGVGMGIAMLIIGVVMKTEGNPVYDELTKKTNFNFSSPAASRVVIAFVYVYVAVFAITWACVAWVYPPEIFSMSMRGRATSMTTATNWFVESAGKTLEEMDFLFTKDRTPFTFLDHDAVKIGALFERDLAQGEALTVFGDGKGLV</sequence>
<evidence type="ECO:0000313" key="2">
    <source>
        <dbReference type="Proteomes" id="UP001143910"/>
    </source>
</evidence>
<evidence type="ECO:0000313" key="1">
    <source>
        <dbReference type="EMBL" id="KAJ2966119.1"/>
    </source>
</evidence>
<name>A0ACC1MH04_9HYPO</name>
<accession>A0ACC1MH04</accession>
<comment type="caution">
    <text evidence="1">The sequence shown here is derived from an EMBL/GenBank/DDBJ whole genome shotgun (WGS) entry which is preliminary data.</text>
</comment>
<keyword evidence="2" id="KW-1185">Reference proteome</keyword>
<organism evidence="1 2">
    <name type="scientific">Zarea fungicola</name>
    <dbReference type="NCBI Taxonomy" id="93591"/>
    <lineage>
        <taxon>Eukaryota</taxon>
        <taxon>Fungi</taxon>
        <taxon>Dikarya</taxon>
        <taxon>Ascomycota</taxon>
        <taxon>Pezizomycotina</taxon>
        <taxon>Sordariomycetes</taxon>
        <taxon>Hypocreomycetidae</taxon>
        <taxon>Hypocreales</taxon>
        <taxon>Cordycipitaceae</taxon>
        <taxon>Zarea</taxon>
    </lineage>
</organism>